<organism evidence="2 3">
    <name type="scientific">Streptomyces rishiriensis</name>
    <dbReference type="NCBI Taxonomy" id="68264"/>
    <lineage>
        <taxon>Bacteria</taxon>
        <taxon>Bacillati</taxon>
        <taxon>Actinomycetota</taxon>
        <taxon>Actinomycetes</taxon>
        <taxon>Kitasatosporales</taxon>
        <taxon>Streptomycetaceae</taxon>
        <taxon>Streptomyces</taxon>
    </lineage>
</organism>
<feature type="domain" description="GAF" evidence="1">
    <location>
        <begin position="20"/>
        <end position="170"/>
    </location>
</feature>
<dbReference type="Proteomes" id="UP001230654">
    <property type="component" value="Unassembled WGS sequence"/>
</dbReference>
<keyword evidence="3" id="KW-1185">Reference proteome</keyword>
<dbReference type="SMART" id="SM00065">
    <property type="entry name" value="GAF"/>
    <property type="match status" value="1"/>
</dbReference>
<accession>A0ABU0NI71</accession>
<dbReference type="InterPro" id="IPR029016">
    <property type="entry name" value="GAF-like_dom_sf"/>
</dbReference>
<evidence type="ECO:0000259" key="1">
    <source>
        <dbReference type="SMART" id="SM00065"/>
    </source>
</evidence>
<dbReference type="InterPro" id="IPR003018">
    <property type="entry name" value="GAF"/>
</dbReference>
<evidence type="ECO:0000313" key="2">
    <source>
        <dbReference type="EMBL" id="MDQ0578784.1"/>
    </source>
</evidence>
<dbReference type="EMBL" id="JAUSWV010000002">
    <property type="protein sequence ID" value="MDQ0578784.1"/>
    <property type="molecule type" value="Genomic_DNA"/>
</dbReference>
<protein>
    <submittedName>
        <fullName evidence="2">Transcriptional regulator with GAF, ATPase, and Fis domain</fullName>
    </submittedName>
</protein>
<dbReference type="Pfam" id="PF13185">
    <property type="entry name" value="GAF_2"/>
    <property type="match status" value="1"/>
</dbReference>
<name>A0ABU0NI71_STRRH</name>
<reference evidence="2 3" key="1">
    <citation type="submission" date="2023-07" db="EMBL/GenBank/DDBJ databases">
        <title>Comparative genomics of wheat-associated soil bacteria to identify genetic determinants of phenazine resistance.</title>
        <authorList>
            <person name="Mouncey N."/>
        </authorList>
    </citation>
    <scope>NUCLEOTIDE SEQUENCE [LARGE SCALE GENOMIC DNA]</scope>
    <source>
        <strain evidence="2 3">B2I6</strain>
    </source>
</reference>
<evidence type="ECO:0000313" key="3">
    <source>
        <dbReference type="Proteomes" id="UP001230654"/>
    </source>
</evidence>
<gene>
    <name evidence="2" type="ORF">QF030_000962</name>
</gene>
<dbReference type="Gene3D" id="3.30.450.40">
    <property type="match status" value="1"/>
</dbReference>
<proteinExistence type="predicted"/>
<dbReference type="SUPFAM" id="SSF55781">
    <property type="entry name" value="GAF domain-like"/>
    <property type="match status" value="1"/>
</dbReference>
<comment type="caution">
    <text evidence="2">The sequence shown here is derived from an EMBL/GenBank/DDBJ whole genome shotgun (WGS) entry which is preliminary data.</text>
</comment>
<sequence>MTADAMRAARQVRDALTGVAPQDLPRRLCTAVCRALGADGATLSLLTDTPARQLLGASDSTALLLEEIQFTVLEGPCITAAADGEPVTVQDLRHEPTPWPLFGASMREQLPEVEAVYAFPVYFGDYVLGSMDVLGLSGDTLNEDTLAQGTHVAEVVATALMKVRALLLTGGENPAWEPTDMVRAHWSDTRRAIGVEASRQEVSREDALALLRARAFLTGRTLADVTADVLGRPPGAK</sequence>